<protein>
    <submittedName>
        <fullName evidence="7">MFS transporter</fullName>
    </submittedName>
</protein>
<comment type="caution">
    <text evidence="7">The sequence shown here is derived from an EMBL/GenBank/DDBJ whole genome shotgun (WGS) entry which is preliminary data.</text>
</comment>
<name>A0ABQ2CPP7_9GAMM</name>
<feature type="transmembrane region" description="Helical" evidence="5">
    <location>
        <begin position="264"/>
        <end position="284"/>
    </location>
</feature>
<feature type="transmembrane region" description="Helical" evidence="5">
    <location>
        <begin position="98"/>
        <end position="119"/>
    </location>
</feature>
<organism evidence="7 8">
    <name type="scientific">Halopseudomonas pertucinogena</name>
    <dbReference type="NCBI Taxonomy" id="86175"/>
    <lineage>
        <taxon>Bacteria</taxon>
        <taxon>Pseudomonadati</taxon>
        <taxon>Pseudomonadota</taxon>
        <taxon>Gammaproteobacteria</taxon>
        <taxon>Pseudomonadales</taxon>
        <taxon>Pseudomonadaceae</taxon>
        <taxon>Halopseudomonas</taxon>
    </lineage>
</organism>
<dbReference type="Gene3D" id="1.20.1250.20">
    <property type="entry name" value="MFS general substrate transporter like domains"/>
    <property type="match status" value="2"/>
</dbReference>
<accession>A0ABQ2CPP7</accession>
<feature type="transmembrane region" description="Helical" evidence="5">
    <location>
        <begin position="353"/>
        <end position="372"/>
    </location>
</feature>
<feature type="transmembrane region" description="Helical" evidence="5">
    <location>
        <begin position="321"/>
        <end position="347"/>
    </location>
</feature>
<feature type="transmembrane region" description="Helical" evidence="5">
    <location>
        <begin position="232"/>
        <end position="252"/>
    </location>
</feature>
<dbReference type="RefSeq" id="WP_188635277.1">
    <property type="nucleotide sequence ID" value="NZ_BMNN01000001.1"/>
</dbReference>
<reference evidence="8" key="1">
    <citation type="journal article" date="2019" name="Int. J. Syst. Evol. Microbiol.">
        <title>The Global Catalogue of Microorganisms (GCM) 10K type strain sequencing project: providing services to taxonomists for standard genome sequencing and annotation.</title>
        <authorList>
            <consortium name="The Broad Institute Genomics Platform"/>
            <consortium name="The Broad Institute Genome Sequencing Center for Infectious Disease"/>
            <person name="Wu L."/>
            <person name="Ma J."/>
        </authorList>
    </citation>
    <scope>NUCLEOTIDE SEQUENCE [LARGE SCALE GENOMIC DNA]</scope>
    <source>
        <strain evidence="8">JCM 11590</strain>
    </source>
</reference>
<keyword evidence="3 5" id="KW-0472">Membrane</keyword>
<feature type="domain" description="Major facilitator superfamily (MFS) profile" evidence="6">
    <location>
        <begin position="2"/>
        <end position="378"/>
    </location>
</feature>
<evidence type="ECO:0000256" key="4">
    <source>
        <dbReference type="SAM" id="MobiDB-lite"/>
    </source>
</evidence>
<evidence type="ECO:0000256" key="1">
    <source>
        <dbReference type="ARBA" id="ARBA00022692"/>
    </source>
</evidence>
<dbReference type="InterPro" id="IPR047200">
    <property type="entry name" value="MFS_YcaD-like"/>
</dbReference>
<proteinExistence type="predicted"/>
<evidence type="ECO:0000256" key="2">
    <source>
        <dbReference type="ARBA" id="ARBA00022989"/>
    </source>
</evidence>
<dbReference type="InterPro" id="IPR020846">
    <property type="entry name" value="MFS_dom"/>
</dbReference>
<evidence type="ECO:0000256" key="3">
    <source>
        <dbReference type="ARBA" id="ARBA00023136"/>
    </source>
</evidence>
<feature type="transmembrane region" description="Helical" evidence="5">
    <location>
        <begin position="131"/>
        <end position="150"/>
    </location>
</feature>
<dbReference type="Pfam" id="PF07690">
    <property type="entry name" value="MFS_1"/>
    <property type="match status" value="2"/>
</dbReference>
<feature type="transmembrane region" description="Helical" evidence="5">
    <location>
        <begin position="43"/>
        <end position="61"/>
    </location>
</feature>
<keyword evidence="8" id="KW-1185">Reference proteome</keyword>
<feature type="transmembrane region" description="Helical" evidence="5">
    <location>
        <begin position="73"/>
        <end position="92"/>
    </location>
</feature>
<evidence type="ECO:0000313" key="7">
    <source>
        <dbReference type="EMBL" id="GGI93953.1"/>
    </source>
</evidence>
<dbReference type="InterPro" id="IPR011701">
    <property type="entry name" value="MFS"/>
</dbReference>
<dbReference type="PANTHER" id="PTHR23521">
    <property type="entry name" value="TRANSPORTER MFS SUPERFAMILY"/>
    <property type="match status" value="1"/>
</dbReference>
<dbReference type="Proteomes" id="UP000633263">
    <property type="component" value="Unassembled WGS sequence"/>
</dbReference>
<feature type="transmembrane region" description="Helical" evidence="5">
    <location>
        <begin position="196"/>
        <end position="226"/>
    </location>
</feature>
<dbReference type="SUPFAM" id="SSF103473">
    <property type="entry name" value="MFS general substrate transporter"/>
    <property type="match status" value="1"/>
</dbReference>
<keyword evidence="1 5" id="KW-0812">Transmembrane</keyword>
<gene>
    <name evidence="7" type="primary">ycaD</name>
    <name evidence="7" type="ORF">GCM10009083_08060</name>
</gene>
<dbReference type="PROSITE" id="PS50850">
    <property type="entry name" value="MFS"/>
    <property type="match status" value="1"/>
</dbReference>
<dbReference type="CDD" id="cd17477">
    <property type="entry name" value="MFS_YcaD_like"/>
    <property type="match status" value="1"/>
</dbReference>
<dbReference type="PANTHER" id="PTHR23521:SF3">
    <property type="entry name" value="MFS TRANSPORTER"/>
    <property type="match status" value="1"/>
</dbReference>
<evidence type="ECO:0000256" key="5">
    <source>
        <dbReference type="SAM" id="Phobius"/>
    </source>
</evidence>
<feature type="transmembrane region" description="Helical" evidence="5">
    <location>
        <begin position="156"/>
        <end position="176"/>
    </location>
</feature>
<evidence type="ECO:0000259" key="6">
    <source>
        <dbReference type="PROSITE" id="PS50850"/>
    </source>
</evidence>
<feature type="region of interest" description="Disordered" evidence="4">
    <location>
        <begin position="407"/>
        <end position="438"/>
    </location>
</feature>
<feature type="transmembrane region" description="Helical" evidence="5">
    <location>
        <begin position="290"/>
        <end position="309"/>
    </location>
</feature>
<sequence length="438" mass="46557">MLRIVTTISALLTGIALLLMGTGLLNTLVPLRGDAEGFSDQVLGLFGSAYFAGFMLGTWVCPRLIRRMGHIRAFAFFAAGTAACIILHVMFVNMLFWMLLRLATGLVLVGVYTSIESWLNSGAPKERRGRVFSVYMLVNLGALALAQQLLQFSNPLTNLMFGVAAFFVIIAVMPVVATRLPQPEITDTPGLSLKLLWAAAPVACVGAVLVGLAMGAFWGLAAIYAARMGMNTGQIATFMSLVIVGGAVFQWPIGMISDRIDRRLALALVSGLAAFGGVLMVVLASTASGLLIGALIFGAGSFAVYPTVVAHLIDHLRKEDVLAGSAGILLLQGIGSAIGPAIAGWLMGVTSALSLPLYFAAMFALCVAYSLYHWRITRQRIVEEPAHQIPMVQTSPEVLEMALDEQKPDEEFAETDAEQVQLATGGPVAPAEDRSSKV</sequence>
<keyword evidence="2 5" id="KW-1133">Transmembrane helix</keyword>
<dbReference type="InterPro" id="IPR036259">
    <property type="entry name" value="MFS_trans_sf"/>
</dbReference>
<evidence type="ECO:0000313" key="8">
    <source>
        <dbReference type="Proteomes" id="UP000633263"/>
    </source>
</evidence>
<dbReference type="EMBL" id="BMNN01000001">
    <property type="protein sequence ID" value="GGI93953.1"/>
    <property type="molecule type" value="Genomic_DNA"/>
</dbReference>